<comment type="caution">
    <text evidence="3">The sequence shown here is derived from an EMBL/GenBank/DDBJ whole genome shotgun (WGS) entry which is preliminary data.</text>
</comment>
<dbReference type="PROSITE" id="PS51257">
    <property type="entry name" value="PROKAR_LIPOPROTEIN"/>
    <property type="match status" value="1"/>
</dbReference>
<accession>A0A415BUM4</accession>
<organism evidence="3 5">
    <name type="scientific">Phocaeicola vulgatus</name>
    <name type="common">Bacteroides vulgatus</name>
    <dbReference type="NCBI Taxonomy" id="821"/>
    <lineage>
        <taxon>Bacteria</taxon>
        <taxon>Pseudomonadati</taxon>
        <taxon>Bacteroidota</taxon>
        <taxon>Bacteroidia</taxon>
        <taxon>Bacteroidales</taxon>
        <taxon>Bacteroidaceae</taxon>
        <taxon>Phocaeicola</taxon>
    </lineage>
</organism>
<feature type="chain" id="PRO_5036105614" evidence="1">
    <location>
        <begin position="32"/>
        <end position="133"/>
    </location>
</feature>
<proteinExistence type="predicted"/>
<dbReference type="EMBL" id="QRXI01000004">
    <property type="protein sequence ID" value="RGT96574.1"/>
    <property type="molecule type" value="Genomic_DNA"/>
</dbReference>
<protein>
    <submittedName>
        <fullName evidence="3">Uncharacterized protein</fullName>
    </submittedName>
</protein>
<dbReference type="AlphaFoldDB" id="A0A415BUM4"/>
<evidence type="ECO:0000313" key="4">
    <source>
        <dbReference type="Proteomes" id="UP000283833"/>
    </source>
</evidence>
<dbReference type="EMBL" id="QRLF01000006">
    <property type="protein sequence ID" value="RHI94511.1"/>
    <property type="molecule type" value="Genomic_DNA"/>
</dbReference>
<evidence type="ECO:0000313" key="3">
    <source>
        <dbReference type="EMBL" id="RHI94511.1"/>
    </source>
</evidence>
<name>A0A415BUM4_PHOVU</name>
<keyword evidence="1" id="KW-0732">Signal</keyword>
<sequence>MNVIERLIKKSMKKILLLMMFMLACSNFISAQSVEENCKMRSVILCDKSEKNILMYIINEKYCFLSTKENNIVTLFNPTQIFKITIIAPSQKKEFKEYVEKYCINYKNQIAGIFCIKLKEGEKLPGRLAAYYK</sequence>
<gene>
    <name evidence="3" type="ORF">DW150_05010</name>
    <name evidence="2" type="ORF">DWX04_03690</name>
</gene>
<reference evidence="4 5" key="1">
    <citation type="submission" date="2018-08" db="EMBL/GenBank/DDBJ databases">
        <title>A genome reference for cultivated species of the human gut microbiota.</title>
        <authorList>
            <person name="Zou Y."/>
            <person name="Xue W."/>
            <person name="Luo G."/>
        </authorList>
    </citation>
    <scope>NUCLEOTIDE SEQUENCE [LARGE SCALE GENOMIC DNA]</scope>
    <source>
        <strain evidence="2 4">AF18-14</strain>
        <strain evidence="3 5">AM13-21</strain>
    </source>
</reference>
<dbReference type="Proteomes" id="UP000285777">
    <property type="component" value="Unassembled WGS sequence"/>
</dbReference>
<evidence type="ECO:0000313" key="2">
    <source>
        <dbReference type="EMBL" id="RGT96574.1"/>
    </source>
</evidence>
<dbReference type="Proteomes" id="UP000283833">
    <property type="component" value="Unassembled WGS sequence"/>
</dbReference>
<feature type="signal peptide" evidence="1">
    <location>
        <begin position="1"/>
        <end position="31"/>
    </location>
</feature>
<evidence type="ECO:0000256" key="1">
    <source>
        <dbReference type="SAM" id="SignalP"/>
    </source>
</evidence>
<evidence type="ECO:0000313" key="5">
    <source>
        <dbReference type="Proteomes" id="UP000285777"/>
    </source>
</evidence>